<proteinExistence type="predicted"/>
<dbReference type="GO" id="GO:0003677">
    <property type="term" value="F:DNA binding"/>
    <property type="evidence" value="ECO:0007669"/>
    <property type="project" value="UniProtKB-KW"/>
</dbReference>
<keyword evidence="5" id="KW-0235">DNA replication</keyword>
<keyword evidence="12" id="KW-1133">Transmembrane helix</keyword>
<keyword evidence="8" id="KW-0862">Zinc</keyword>
<dbReference type="EMBL" id="CP157894">
    <property type="protein sequence ID" value="XBT18444.1"/>
    <property type="molecule type" value="Genomic_DNA"/>
</dbReference>
<feature type="transmembrane region" description="Helical" evidence="12">
    <location>
        <begin position="499"/>
        <end position="519"/>
    </location>
</feature>
<keyword evidence="12" id="KW-0812">Transmembrane</keyword>
<dbReference type="PANTHER" id="PTHR30313:SF2">
    <property type="entry name" value="DNA PRIMASE"/>
    <property type="match status" value="1"/>
</dbReference>
<dbReference type="SMART" id="SM00493">
    <property type="entry name" value="TOPRIM"/>
    <property type="match status" value="1"/>
</dbReference>
<dbReference type="Gene3D" id="3.40.1360.10">
    <property type="match status" value="1"/>
</dbReference>
<evidence type="ECO:0000256" key="7">
    <source>
        <dbReference type="ARBA" id="ARBA00022771"/>
    </source>
</evidence>
<dbReference type="GO" id="GO:1990077">
    <property type="term" value="C:primosome complex"/>
    <property type="evidence" value="ECO:0007669"/>
    <property type="project" value="UniProtKB-KW"/>
</dbReference>
<keyword evidence="10" id="KW-0238">DNA-binding</keyword>
<feature type="domain" description="Toprim" evidence="13">
    <location>
        <begin position="263"/>
        <end position="344"/>
    </location>
</feature>
<evidence type="ECO:0000256" key="8">
    <source>
        <dbReference type="ARBA" id="ARBA00022833"/>
    </source>
</evidence>
<evidence type="ECO:0000256" key="9">
    <source>
        <dbReference type="ARBA" id="ARBA00022842"/>
    </source>
</evidence>
<dbReference type="Gene3D" id="3.90.980.10">
    <property type="entry name" value="DNA primase, catalytic core, N-terminal domain"/>
    <property type="match status" value="1"/>
</dbReference>
<dbReference type="Pfam" id="PF13155">
    <property type="entry name" value="Toprim_2"/>
    <property type="match status" value="1"/>
</dbReference>
<evidence type="ECO:0000256" key="12">
    <source>
        <dbReference type="SAM" id="Phobius"/>
    </source>
</evidence>
<dbReference type="InterPro" id="IPR050219">
    <property type="entry name" value="DnaG_primase"/>
</dbReference>
<dbReference type="GO" id="GO:0008270">
    <property type="term" value="F:zinc ion binding"/>
    <property type="evidence" value="ECO:0007669"/>
    <property type="project" value="UniProtKB-KW"/>
</dbReference>
<name>A0AAU7QRK4_9FLAO</name>
<evidence type="ECO:0000256" key="3">
    <source>
        <dbReference type="ARBA" id="ARBA00022679"/>
    </source>
</evidence>
<dbReference type="SUPFAM" id="SSF57783">
    <property type="entry name" value="Zinc beta-ribbon"/>
    <property type="match status" value="1"/>
</dbReference>
<gene>
    <name evidence="14" type="primary">dnaG</name>
    <name evidence="14" type="ORF">ABNO50_00410</name>
</gene>
<evidence type="ECO:0000256" key="11">
    <source>
        <dbReference type="ARBA" id="ARBA00023163"/>
    </source>
</evidence>
<sequence>MITKEQINKIIKNISLKEVVSKYIKLEKVGENYRGFSPFNSENHPSFMVSENKKIWKDFSSGKGGNVITFIMYMENLSFFKSIIYLNDKYNLNIFKKNSTIYNNYKYYCYKYNKNLNIKRKIKNINYIYNIYFNKNLDEKKKKYLVNTRKINTKYIKKFNIGGCNNNNNNVSNIINFFKINNIKKKDLFKYNILKKKNDKIINIFNNSIIFPIYNIKKEILGFGARKLSGYIKYINSYESIIFKKSNILYGLNYSYKYIQKYNYCIITEGYIDLISLFKINIKNVVSTLGINISKKQLNIIKKITKNIIIIYDGDKAGNLATLKLIKILLYHSFNIKIFLLKKNYDIDDYINKKYNKHSYKKIKKRILNKCLNFLIFFKKYFKYEKQKKGKKYKIITKILKYINYVNNYIKKYMYINKISKIFNIKKSILLLQLLLINKNNYQNNKSLYNRNINNIYIDTINYKYNFIKNFYKKYILKKKKNIKKIFKNKYIKKKKKCLYYIEKFIIKFIITYNIYYFIYKKHKKKFFYIKNFFKKKKIFFLNNKIRNIYNNIIVKNCKYIFTKFFLLNFINKYLKYKIYNNKNIKYFCNIIYIKYKISILIFKSKNMNIYNKKTLSKIIKIKKKIYKYKQKIIFYENLCK</sequence>
<dbReference type="InterPro" id="IPR037068">
    <property type="entry name" value="DNA_primase_core_N_sf"/>
</dbReference>
<evidence type="ECO:0000256" key="5">
    <source>
        <dbReference type="ARBA" id="ARBA00022705"/>
    </source>
</evidence>
<evidence type="ECO:0000259" key="13">
    <source>
        <dbReference type="PROSITE" id="PS50880"/>
    </source>
</evidence>
<accession>A0AAU7QRK4</accession>
<dbReference type="GO" id="GO:0003899">
    <property type="term" value="F:DNA-directed RNA polymerase activity"/>
    <property type="evidence" value="ECO:0007669"/>
    <property type="project" value="InterPro"/>
</dbReference>
<dbReference type="InterPro" id="IPR013264">
    <property type="entry name" value="DNAG_N"/>
</dbReference>
<dbReference type="Pfam" id="PF01807">
    <property type="entry name" value="Zn_ribbon_DnaG"/>
    <property type="match status" value="1"/>
</dbReference>
<dbReference type="CDD" id="cd03364">
    <property type="entry name" value="TOPRIM_DnaG_primases"/>
    <property type="match status" value="1"/>
</dbReference>
<keyword evidence="2" id="KW-0639">Primosome</keyword>
<keyword evidence="6" id="KW-0479">Metal-binding</keyword>
<dbReference type="InterPro" id="IPR002694">
    <property type="entry name" value="Znf_CHC2"/>
</dbReference>
<dbReference type="GO" id="GO:0000428">
    <property type="term" value="C:DNA-directed RNA polymerase complex"/>
    <property type="evidence" value="ECO:0007669"/>
    <property type="project" value="UniProtKB-KW"/>
</dbReference>
<dbReference type="GO" id="GO:0005737">
    <property type="term" value="C:cytoplasm"/>
    <property type="evidence" value="ECO:0007669"/>
    <property type="project" value="TreeGrafter"/>
</dbReference>
<keyword evidence="3" id="KW-0808">Transferase</keyword>
<dbReference type="Gene3D" id="3.90.580.10">
    <property type="entry name" value="Zinc finger, CHC2-type domain"/>
    <property type="match status" value="1"/>
</dbReference>
<keyword evidence="1" id="KW-0240">DNA-directed RNA polymerase</keyword>
<evidence type="ECO:0000256" key="6">
    <source>
        <dbReference type="ARBA" id="ARBA00022723"/>
    </source>
</evidence>
<keyword evidence="12" id="KW-0472">Membrane</keyword>
<evidence type="ECO:0000256" key="4">
    <source>
        <dbReference type="ARBA" id="ARBA00022695"/>
    </source>
</evidence>
<dbReference type="InterPro" id="IPR006171">
    <property type="entry name" value="TOPRIM_dom"/>
</dbReference>
<keyword evidence="11" id="KW-0804">Transcription</keyword>
<dbReference type="InterPro" id="IPR036977">
    <property type="entry name" value="DNA_primase_Znf_CHC2"/>
</dbReference>
<dbReference type="AlphaFoldDB" id="A0AAU7QRK4"/>
<dbReference type="NCBIfam" id="TIGR01391">
    <property type="entry name" value="dnaG"/>
    <property type="match status" value="1"/>
</dbReference>
<dbReference type="SMART" id="SM00400">
    <property type="entry name" value="ZnF_CHCC"/>
    <property type="match status" value="1"/>
</dbReference>
<reference evidence="14" key="1">
    <citation type="submission" date="2024-06" db="EMBL/GenBank/DDBJ databases">
        <title>Diversity, functionality, and evolutionary history of bacterial symbionts in false click beetles (Coleoptera, Throscidae).</title>
        <authorList>
            <person name="Wierz J.C."/>
            <person name="Malm H."/>
            <person name="Kaltenpoth M."/>
            <person name="Engl T."/>
        </authorList>
    </citation>
    <scope>NUCLEOTIDE SEQUENCE</scope>
    <source>
        <strain evidence="14">Tduv</strain>
    </source>
</reference>
<organism evidence="14">
    <name type="scientific">Candidatus Shikimatogenerans sp. Tduv</name>
    <dbReference type="NCBI Taxonomy" id="3158567"/>
    <lineage>
        <taxon>Bacteria</taxon>
        <taxon>Pseudomonadati</taxon>
        <taxon>Bacteroidota</taxon>
        <taxon>Flavobacteriia</taxon>
        <taxon>Flavobacteriales</taxon>
        <taxon>Candidatus Shikimatogenerans</taxon>
    </lineage>
</organism>
<keyword evidence="9" id="KW-0460">Magnesium</keyword>
<keyword evidence="7" id="KW-0863">Zinc-finger</keyword>
<dbReference type="GO" id="GO:0006269">
    <property type="term" value="P:DNA replication, synthesis of primer"/>
    <property type="evidence" value="ECO:0007669"/>
    <property type="project" value="UniProtKB-KW"/>
</dbReference>
<protein>
    <submittedName>
        <fullName evidence="14">DNA primase</fullName>
    </submittedName>
</protein>
<dbReference type="Pfam" id="PF08275">
    <property type="entry name" value="DNAG_N"/>
    <property type="match status" value="1"/>
</dbReference>
<evidence type="ECO:0000256" key="2">
    <source>
        <dbReference type="ARBA" id="ARBA00022515"/>
    </source>
</evidence>
<dbReference type="InterPro" id="IPR034151">
    <property type="entry name" value="TOPRIM_DnaG_bac"/>
</dbReference>
<dbReference type="InterPro" id="IPR006295">
    <property type="entry name" value="DNA_primase_DnaG"/>
</dbReference>
<evidence type="ECO:0000256" key="1">
    <source>
        <dbReference type="ARBA" id="ARBA00022478"/>
    </source>
</evidence>
<evidence type="ECO:0000313" key="14">
    <source>
        <dbReference type="EMBL" id="XBT18444.1"/>
    </source>
</evidence>
<dbReference type="PANTHER" id="PTHR30313">
    <property type="entry name" value="DNA PRIMASE"/>
    <property type="match status" value="1"/>
</dbReference>
<dbReference type="PROSITE" id="PS50880">
    <property type="entry name" value="TOPRIM"/>
    <property type="match status" value="1"/>
</dbReference>
<dbReference type="SUPFAM" id="SSF56731">
    <property type="entry name" value="DNA primase core"/>
    <property type="match status" value="1"/>
</dbReference>
<evidence type="ECO:0000256" key="10">
    <source>
        <dbReference type="ARBA" id="ARBA00023125"/>
    </source>
</evidence>
<keyword evidence="4" id="KW-0548">Nucleotidyltransferase</keyword>